<keyword evidence="3" id="KW-1185">Reference proteome</keyword>
<dbReference type="RefSeq" id="WP_201277454.1">
    <property type="nucleotide sequence ID" value="NZ_JTHE03000071.1"/>
</dbReference>
<gene>
    <name evidence="2" type="ORF">QQ91_0012730</name>
</gene>
<feature type="compositionally biased region" description="Basic and acidic residues" evidence="1">
    <location>
        <begin position="110"/>
        <end position="122"/>
    </location>
</feature>
<accession>A0ABD4T5I6</accession>
<sequence length="270" mass="29667">MDAYKTENLSTDFESAFDLNSSGDQELESASVSDMLVDLEESQHFQDLDAEFADFTQSDLTLEVNPVDEFDLDGDLNRETDPALDLDLMDDGSDQFFDPSSLDDSQSAFELDKTDPESDEPHSAIASPIEMPSAMEEWLSADSSQPAIESEFAQALELAVETEFAQDTKPEAETELTAASEFAVESEFFVETEPEAETELAVEMEFAAETELAEDSELTAASEFAVESEFFVETEPEAETELAVEMEFAAETELAEDSELTAASEFAVES</sequence>
<reference evidence="2 3" key="1">
    <citation type="journal article" date="2015" name="Genome Announc.">
        <title>Draft Genome Sequence of Filamentous Marine Cyanobacterium Lyngbya confervoides Strain BDU141951.</title>
        <authorList>
            <person name="Chandrababunaidu M.M."/>
            <person name="Sen D."/>
            <person name="Tripathy S."/>
        </authorList>
    </citation>
    <scope>NUCLEOTIDE SEQUENCE [LARGE SCALE GENOMIC DNA]</scope>
    <source>
        <strain evidence="2 3">BDU141951</strain>
    </source>
</reference>
<proteinExistence type="predicted"/>
<feature type="non-terminal residue" evidence="2">
    <location>
        <position position="270"/>
    </location>
</feature>
<name>A0ABD4T5I6_9CYAN</name>
<evidence type="ECO:0000313" key="2">
    <source>
        <dbReference type="EMBL" id="MCM1983683.1"/>
    </source>
</evidence>
<comment type="caution">
    <text evidence="2">The sequence shown here is derived from an EMBL/GenBank/DDBJ whole genome shotgun (WGS) entry which is preliminary data.</text>
</comment>
<evidence type="ECO:0000256" key="1">
    <source>
        <dbReference type="SAM" id="MobiDB-lite"/>
    </source>
</evidence>
<evidence type="ECO:0000313" key="3">
    <source>
        <dbReference type="Proteomes" id="UP000031561"/>
    </source>
</evidence>
<organism evidence="2 3">
    <name type="scientific">Lyngbya confervoides BDU141951</name>
    <dbReference type="NCBI Taxonomy" id="1574623"/>
    <lineage>
        <taxon>Bacteria</taxon>
        <taxon>Bacillati</taxon>
        <taxon>Cyanobacteriota</taxon>
        <taxon>Cyanophyceae</taxon>
        <taxon>Oscillatoriophycideae</taxon>
        <taxon>Oscillatoriales</taxon>
        <taxon>Microcoleaceae</taxon>
        <taxon>Lyngbya</taxon>
    </lineage>
</organism>
<feature type="region of interest" description="Disordered" evidence="1">
    <location>
        <begin position="88"/>
        <end position="125"/>
    </location>
</feature>
<dbReference type="EMBL" id="JTHE03000071">
    <property type="protein sequence ID" value="MCM1983683.1"/>
    <property type="molecule type" value="Genomic_DNA"/>
</dbReference>
<dbReference type="AlphaFoldDB" id="A0ABD4T5I6"/>
<dbReference type="Proteomes" id="UP000031561">
    <property type="component" value="Unassembled WGS sequence"/>
</dbReference>
<protein>
    <submittedName>
        <fullName evidence="2">Uncharacterized protein</fullName>
    </submittedName>
</protein>